<evidence type="ECO:0000313" key="1">
    <source>
        <dbReference type="EMBL" id="SEL29000.1"/>
    </source>
</evidence>
<protein>
    <submittedName>
        <fullName evidence="1">Uncharacterized protein</fullName>
    </submittedName>
</protein>
<reference evidence="1 2" key="1">
    <citation type="submission" date="2016-10" db="EMBL/GenBank/DDBJ databases">
        <authorList>
            <person name="de Groot N.N."/>
        </authorList>
    </citation>
    <scope>NUCLEOTIDE SEQUENCE [LARGE SCALE GENOMIC DNA]</scope>
    <source>
        <strain evidence="1 2">Nv1</strain>
    </source>
</reference>
<keyword evidence="2" id="KW-1185">Reference proteome</keyword>
<evidence type="ECO:0000313" key="2">
    <source>
        <dbReference type="Proteomes" id="UP000198620"/>
    </source>
</evidence>
<sequence length="75" mass="8748">MLDQRIAEAQLPDLILSIAAEVRFSWIILGREPRSHQELLMAYADILADCRTVGVDLCPRIKRSHSFRLFLRWLL</sequence>
<dbReference type="EMBL" id="FOBH01000008">
    <property type="protein sequence ID" value="SEL29000.1"/>
    <property type="molecule type" value="Genomic_DNA"/>
</dbReference>
<proteinExistence type="predicted"/>
<gene>
    <name evidence="1" type="ORF">SAMN05216387_1085</name>
</gene>
<accession>A0A1H7NZF1</accession>
<organism evidence="1 2">
    <name type="scientific">Nitrosovibrio tenuis</name>
    <dbReference type="NCBI Taxonomy" id="1233"/>
    <lineage>
        <taxon>Bacteria</taxon>
        <taxon>Pseudomonadati</taxon>
        <taxon>Pseudomonadota</taxon>
        <taxon>Betaproteobacteria</taxon>
        <taxon>Nitrosomonadales</taxon>
        <taxon>Nitrosomonadaceae</taxon>
        <taxon>Nitrosovibrio</taxon>
    </lineage>
</organism>
<name>A0A1H7NZF1_9PROT</name>
<dbReference type="AlphaFoldDB" id="A0A1H7NZF1"/>
<dbReference type="Proteomes" id="UP000198620">
    <property type="component" value="Unassembled WGS sequence"/>
</dbReference>